<dbReference type="KEGG" id="vcy:IX92_10955"/>
<dbReference type="Gene3D" id="2.40.128.20">
    <property type="match status" value="1"/>
</dbReference>
<accession>A0AAN0SCD3</accession>
<sequence>MKNELAGRKFKFSYGDFEVVDAFSETHISYEVISGEFKGVKGEVPYSINQVSDGIYAISWQEPDGATITHVDDLNTGTSLSYFTASDLSFYQMKGTFIELD</sequence>
<keyword evidence="3" id="KW-1185">Reference proteome</keyword>
<dbReference type="AlphaFoldDB" id="A0AAN0SCD3"/>
<evidence type="ECO:0000313" key="2">
    <source>
        <dbReference type="EMBL" id="AIW19547.1"/>
    </source>
</evidence>
<dbReference type="Proteomes" id="UP000030081">
    <property type="component" value="Chromosome 1"/>
</dbReference>
<evidence type="ECO:0000259" key="1">
    <source>
        <dbReference type="Pfam" id="PF22036"/>
    </source>
</evidence>
<dbReference type="RefSeq" id="WP_043008887.1">
    <property type="nucleotide sequence ID" value="NZ_CP009617.1"/>
</dbReference>
<feature type="domain" description="MoaF-like" evidence="1">
    <location>
        <begin position="6"/>
        <end position="97"/>
    </location>
</feature>
<dbReference type="EMBL" id="CP009617">
    <property type="protein sequence ID" value="AIW19547.1"/>
    <property type="molecule type" value="Genomic_DNA"/>
</dbReference>
<organism evidence="2 3">
    <name type="scientific">Vibrio coralliilyticus</name>
    <dbReference type="NCBI Taxonomy" id="190893"/>
    <lineage>
        <taxon>Bacteria</taxon>
        <taxon>Pseudomonadati</taxon>
        <taxon>Pseudomonadota</taxon>
        <taxon>Gammaproteobacteria</taxon>
        <taxon>Vibrionales</taxon>
        <taxon>Vibrionaceae</taxon>
        <taxon>Vibrio</taxon>
    </lineage>
</organism>
<protein>
    <recommendedName>
        <fullName evidence="1">MoaF-like domain-containing protein</fullName>
    </recommendedName>
</protein>
<dbReference type="InterPro" id="IPR053892">
    <property type="entry name" value="MoaF-like"/>
</dbReference>
<name>A0AAN0SCD3_9VIBR</name>
<dbReference type="InterPro" id="IPR012674">
    <property type="entry name" value="Calycin"/>
</dbReference>
<evidence type="ECO:0000313" key="3">
    <source>
        <dbReference type="Proteomes" id="UP000030081"/>
    </source>
</evidence>
<proteinExistence type="predicted"/>
<reference evidence="2 3" key="1">
    <citation type="submission" date="2014-10" db="EMBL/GenBank/DDBJ databases">
        <title>The Complete Genome Sequence for the Shellfish Pathogen Vibrio coralliilyticus RE98 Isolated from a Shellfish Hatchery.</title>
        <authorList>
            <person name="Richards G.P."/>
            <person name="Bono J.L."/>
            <person name="Watson M.A."/>
            <person name="Needleman D.S."/>
        </authorList>
    </citation>
    <scope>NUCLEOTIDE SEQUENCE [LARGE SCALE GENOMIC DNA]</scope>
    <source>
        <strain evidence="2 3">RE98</strain>
    </source>
</reference>
<dbReference type="Pfam" id="PF22036">
    <property type="entry name" value="MoaF_like"/>
    <property type="match status" value="1"/>
</dbReference>
<gene>
    <name evidence="2" type="ORF">IX92_10955</name>
</gene>